<comment type="caution">
    <text evidence="4">The sequence shown here is derived from an EMBL/GenBank/DDBJ whole genome shotgun (WGS) entry which is preliminary data.</text>
</comment>
<evidence type="ECO:0000313" key="5">
    <source>
        <dbReference type="Proteomes" id="UP000481327"/>
    </source>
</evidence>
<accession>A0A7C9KLY1</accession>
<dbReference type="EMBL" id="WIOL01000001">
    <property type="protein sequence ID" value="MQT16604.1"/>
    <property type="molecule type" value="Genomic_DNA"/>
</dbReference>
<name>A0A7C9KLY1_9SPHN</name>
<keyword evidence="5" id="KW-1185">Reference proteome</keyword>
<keyword evidence="2" id="KW-0812">Transmembrane</keyword>
<dbReference type="OrthoDB" id="9808689at2"/>
<sequence>METRSNYAIVGAVVVALVVAMFIAVLWLARFAGADDQRFDIFFKQSISGLAIGSPVAFNGVPVGKIDEIKLLPDTPQYVRVRISIAEDVPVLKGTTAAVEGVGFTGVSQIALSGAMQGAERITAPGPYGVPVIPPRVGGFGALLASAPELLNNVSKLTERLGELLNPANRNSLGNILKNADRVSGALADRAPEIADTIVEARATLRAATATLARFEGLAGSAQDMIDKDGRPLIADLRRTVQSANASLARVDALTAAAQPGVETLTTETLPEANRLIRDLRDVTTSLGAVAAKLDEDPAGALIGGRNLPDYSPPKQAEDTK</sequence>
<dbReference type="InterPro" id="IPR003399">
    <property type="entry name" value="Mce/MlaD"/>
</dbReference>
<gene>
    <name evidence="4" type="ORF">F3168_04935</name>
</gene>
<reference evidence="4 5" key="1">
    <citation type="submission" date="2019-09" db="EMBL/GenBank/DDBJ databases">
        <title>Polymorphobacter sp. isolated from a lake in China.</title>
        <authorList>
            <person name="Liu Z."/>
        </authorList>
    </citation>
    <scope>NUCLEOTIDE SEQUENCE [LARGE SCALE GENOMIC DNA]</scope>
    <source>
        <strain evidence="4 5">D40P</strain>
    </source>
</reference>
<evidence type="ECO:0000313" key="4">
    <source>
        <dbReference type="EMBL" id="MQT16604.1"/>
    </source>
</evidence>
<evidence type="ECO:0000256" key="1">
    <source>
        <dbReference type="SAM" id="MobiDB-lite"/>
    </source>
</evidence>
<dbReference type="AlphaFoldDB" id="A0A7C9KLY1"/>
<dbReference type="PANTHER" id="PTHR36698:SF2">
    <property type="entry name" value="MCE_MLAD DOMAIN-CONTAINING PROTEIN"/>
    <property type="match status" value="1"/>
</dbReference>
<dbReference type="PANTHER" id="PTHR36698">
    <property type="entry name" value="BLL5892 PROTEIN"/>
    <property type="match status" value="1"/>
</dbReference>
<feature type="transmembrane region" description="Helical" evidence="2">
    <location>
        <begin position="6"/>
        <end position="29"/>
    </location>
</feature>
<feature type="region of interest" description="Disordered" evidence="1">
    <location>
        <begin position="301"/>
        <end position="321"/>
    </location>
</feature>
<keyword evidence="2" id="KW-0472">Membrane</keyword>
<organism evidence="4 5">
    <name type="scientific">Sandarakinorhabdus fusca</name>
    <dbReference type="NCBI Taxonomy" id="1439888"/>
    <lineage>
        <taxon>Bacteria</taxon>
        <taxon>Pseudomonadati</taxon>
        <taxon>Pseudomonadota</taxon>
        <taxon>Alphaproteobacteria</taxon>
        <taxon>Sphingomonadales</taxon>
        <taxon>Sphingosinicellaceae</taxon>
        <taxon>Sandarakinorhabdus</taxon>
    </lineage>
</organism>
<protein>
    <submittedName>
        <fullName evidence="4">MCE family protein</fullName>
    </submittedName>
</protein>
<dbReference type="RefSeq" id="WP_152576983.1">
    <property type="nucleotide sequence ID" value="NZ_JAATJI010000001.1"/>
</dbReference>
<evidence type="ECO:0000256" key="2">
    <source>
        <dbReference type="SAM" id="Phobius"/>
    </source>
</evidence>
<feature type="domain" description="Mce/MlaD" evidence="3">
    <location>
        <begin position="46"/>
        <end position="113"/>
    </location>
</feature>
<dbReference type="Proteomes" id="UP000481327">
    <property type="component" value="Unassembled WGS sequence"/>
</dbReference>
<dbReference type="Pfam" id="PF02470">
    <property type="entry name" value="MlaD"/>
    <property type="match status" value="1"/>
</dbReference>
<evidence type="ECO:0000259" key="3">
    <source>
        <dbReference type="Pfam" id="PF02470"/>
    </source>
</evidence>
<keyword evidence="2" id="KW-1133">Transmembrane helix</keyword>
<proteinExistence type="predicted"/>